<accession>M1B7A9</accession>
<reference evidence="1" key="2">
    <citation type="submission" date="2015-06" db="UniProtKB">
        <authorList>
            <consortium name="EnsemblPlants"/>
        </authorList>
    </citation>
    <scope>IDENTIFICATION</scope>
    <source>
        <strain evidence="1">DM1-3 516 R44</strain>
    </source>
</reference>
<proteinExistence type="predicted"/>
<dbReference type="AlphaFoldDB" id="M1B7A9"/>
<evidence type="ECO:0000313" key="1">
    <source>
        <dbReference type="EnsemblPlants" id="PGSC0003DMT400038729"/>
    </source>
</evidence>
<dbReference type="HOGENOM" id="CLU_3110211_0_0_1"/>
<dbReference type="Proteomes" id="UP000011115">
    <property type="component" value="Unassembled WGS sequence"/>
</dbReference>
<dbReference type="InParanoid" id="M1B7A9"/>
<reference evidence="2" key="1">
    <citation type="journal article" date="2011" name="Nature">
        <title>Genome sequence and analysis of the tuber crop potato.</title>
        <authorList>
            <consortium name="The Potato Genome Sequencing Consortium"/>
        </authorList>
    </citation>
    <scope>NUCLEOTIDE SEQUENCE [LARGE SCALE GENOMIC DNA]</scope>
    <source>
        <strain evidence="2">cv. DM1-3 516 R44</strain>
    </source>
</reference>
<dbReference type="Gramene" id="PGSC0003DMT400038729">
    <property type="protein sequence ID" value="PGSC0003DMT400038729"/>
    <property type="gene ID" value="PGSC0003DMG400014969"/>
</dbReference>
<evidence type="ECO:0000313" key="2">
    <source>
        <dbReference type="Proteomes" id="UP000011115"/>
    </source>
</evidence>
<name>M1B7A9_SOLTU</name>
<keyword evidence="2" id="KW-1185">Reference proteome</keyword>
<dbReference type="EnsemblPlants" id="PGSC0003DMT400038729">
    <property type="protein sequence ID" value="PGSC0003DMT400038729"/>
    <property type="gene ID" value="PGSC0003DMG400014969"/>
</dbReference>
<dbReference type="PaxDb" id="4113-PGSC0003DMT400038729"/>
<sequence>MYTNQIAAVIEEARSSKFQIADCRSFEFQIADYSSSLQIADLLSSRLQITV</sequence>
<organism evidence="1 2">
    <name type="scientific">Solanum tuberosum</name>
    <name type="common">Potato</name>
    <dbReference type="NCBI Taxonomy" id="4113"/>
    <lineage>
        <taxon>Eukaryota</taxon>
        <taxon>Viridiplantae</taxon>
        <taxon>Streptophyta</taxon>
        <taxon>Embryophyta</taxon>
        <taxon>Tracheophyta</taxon>
        <taxon>Spermatophyta</taxon>
        <taxon>Magnoliopsida</taxon>
        <taxon>eudicotyledons</taxon>
        <taxon>Gunneridae</taxon>
        <taxon>Pentapetalae</taxon>
        <taxon>asterids</taxon>
        <taxon>lamiids</taxon>
        <taxon>Solanales</taxon>
        <taxon>Solanaceae</taxon>
        <taxon>Solanoideae</taxon>
        <taxon>Solaneae</taxon>
        <taxon>Solanum</taxon>
    </lineage>
</organism>
<protein>
    <submittedName>
        <fullName evidence="1">Uncharacterized protein</fullName>
    </submittedName>
</protein>